<organism evidence="1 2">
    <name type="scientific">Streptomyces albireticuli</name>
    <dbReference type="NCBI Taxonomy" id="1940"/>
    <lineage>
        <taxon>Bacteria</taxon>
        <taxon>Bacillati</taxon>
        <taxon>Actinomycetota</taxon>
        <taxon>Actinomycetes</taxon>
        <taxon>Kitasatosporales</taxon>
        <taxon>Streptomycetaceae</taxon>
        <taxon>Streptomyces</taxon>
    </lineage>
</organism>
<sequence length="182" mass="19100">MTPGWGSDLPVDPVTSFTHDPVFGRIDLSLDSDAGLLDVSGPAIPHVALRRAPGGHTSEHVPIGSRDATALTLAVDGAEAPLTLGRGRITRRSYAVTVKMRTDGRYRLVPSSDASSRLSRNGTRLGRLTAQRGGIVEPADWRRRAKIMPLDAALGYALAAAFGTGARGAPGMLLEAGLDLLP</sequence>
<name>A0A1Z2L4L1_9ACTN</name>
<evidence type="ECO:0000313" key="2">
    <source>
        <dbReference type="Proteomes" id="UP000195755"/>
    </source>
</evidence>
<dbReference type="Proteomes" id="UP000195755">
    <property type="component" value="Chromosome"/>
</dbReference>
<evidence type="ECO:0000313" key="1">
    <source>
        <dbReference type="EMBL" id="ARZ69224.1"/>
    </source>
</evidence>
<dbReference type="KEGG" id="salj:SMD11_3592"/>
<protein>
    <submittedName>
        <fullName evidence="1">Uncharacterized protein</fullName>
    </submittedName>
</protein>
<accession>A0A1Z2L4L1</accession>
<dbReference type="AlphaFoldDB" id="A0A1Z2L4L1"/>
<proteinExistence type="predicted"/>
<reference evidence="1 2" key="1">
    <citation type="submission" date="2017-06" db="EMBL/GenBank/DDBJ databases">
        <title>Streptomyces albireticuli Genome sequencing and assembly.</title>
        <authorList>
            <person name="Wang Y."/>
            <person name="Du B."/>
            <person name="Ding Y."/>
            <person name="Liu H."/>
            <person name="Hou Q."/>
            <person name="Liu K."/>
            <person name="Yao L."/>
            <person name="Wang C."/>
        </authorList>
    </citation>
    <scope>NUCLEOTIDE SEQUENCE [LARGE SCALE GENOMIC DNA]</scope>
    <source>
        <strain evidence="1 2">MDJK11</strain>
    </source>
</reference>
<gene>
    <name evidence="1" type="ORF">SMD11_3592</name>
</gene>
<dbReference type="EMBL" id="CP021744">
    <property type="protein sequence ID" value="ARZ69224.1"/>
    <property type="molecule type" value="Genomic_DNA"/>
</dbReference>